<evidence type="ECO:0000256" key="6">
    <source>
        <dbReference type="SAM" id="Phobius"/>
    </source>
</evidence>
<dbReference type="InterPro" id="IPR001123">
    <property type="entry name" value="LeuE-type"/>
</dbReference>
<reference evidence="7 8" key="1">
    <citation type="submission" date="2017-05" db="EMBL/GenBank/DDBJ databases">
        <title>Complete and WGS of Bordetella genogroups.</title>
        <authorList>
            <person name="Spilker T."/>
            <person name="LiPuma J."/>
        </authorList>
    </citation>
    <scope>NUCLEOTIDE SEQUENCE [LARGE SCALE GENOMIC DNA]</scope>
    <source>
        <strain evidence="7 8">AU17164</strain>
    </source>
</reference>
<dbReference type="AlphaFoldDB" id="A0A1W6Z4D6"/>
<keyword evidence="3 6" id="KW-0812">Transmembrane</keyword>
<dbReference type="PANTHER" id="PTHR30086:SF20">
    <property type="entry name" value="ARGININE EXPORTER PROTEIN ARGO-RELATED"/>
    <property type="match status" value="1"/>
</dbReference>
<dbReference type="PANTHER" id="PTHR30086">
    <property type="entry name" value="ARGININE EXPORTER PROTEIN ARGO"/>
    <property type="match status" value="1"/>
</dbReference>
<evidence type="ECO:0000256" key="5">
    <source>
        <dbReference type="ARBA" id="ARBA00023136"/>
    </source>
</evidence>
<keyword evidence="5 6" id="KW-0472">Membrane</keyword>
<evidence type="ECO:0000256" key="1">
    <source>
        <dbReference type="ARBA" id="ARBA00004651"/>
    </source>
</evidence>
<evidence type="ECO:0000313" key="8">
    <source>
        <dbReference type="Proteomes" id="UP000194139"/>
    </source>
</evidence>
<comment type="subcellular location">
    <subcellularLocation>
        <location evidence="1">Cell membrane</location>
        <topology evidence="1">Multi-pass membrane protein</topology>
    </subcellularLocation>
</comment>
<evidence type="ECO:0000256" key="2">
    <source>
        <dbReference type="ARBA" id="ARBA00022475"/>
    </source>
</evidence>
<evidence type="ECO:0000256" key="3">
    <source>
        <dbReference type="ARBA" id="ARBA00022692"/>
    </source>
</evidence>
<feature type="transmembrane region" description="Helical" evidence="6">
    <location>
        <begin position="186"/>
        <end position="203"/>
    </location>
</feature>
<feature type="transmembrane region" description="Helical" evidence="6">
    <location>
        <begin position="73"/>
        <end position="95"/>
    </location>
</feature>
<feature type="transmembrane region" description="Helical" evidence="6">
    <location>
        <begin position="116"/>
        <end position="145"/>
    </location>
</feature>
<dbReference type="Proteomes" id="UP000194139">
    <property type="component" value="Chromosome"/>
</dbReference>
<organism evidence="7 8">
    <name type="scientific">Bordetella genomosp. 9</name>
    <dbReference type="NCBI Taxonomy" id="1416803"/>
    <lineage>
        <taxon>Bacteria</taxon>
        <taxon>Pseudomonadati</taxon>
        <taxon>Pseudomonadota</taxon>
        <taxon>Betaproteobacteria</taxon>
        <taxon>Burkholderiales</taxon>
        <taxon>Alcaligenaceae</taxon>
        <taxon>Bordetella</taxon>
    </lineage>
</organism>
<sequence length="207" mass="21584">MNAAFDFFSPWMSGLATGMGLFAAVGAQSAFILRQGLQRAHIGSVLAVCAAADAVCICASVLAWRHLAATAPWLVPAMTWAGAAFLAAYAARSALRAWARGDGLAPASQAAATRGAAMLAALGFTLINPHFWLDIVLIASLAQAFGEHAPAYALGVVAASIFWLLTLGGGARLLRPVFRDPRAWRVLDGGVAIVMAALAWRLLTRAI</sequence>
<dbReference type="RefSeq" id="WP_086073311.1">
    <property type="nucleotide sequence ID" value="NZ_CP021109.1"/>
</dbReference>
<evidence type="ECO:0000313" key="7">
    <source>
        <dbReference type="EMBL" id="ARP88198.1"/>
    </source>
</evidence>
<protein>
    <submittedName>
        <fullName evidence="7">Lysine transporter LysE</fullName>
    </submittedName>
</protein>
<feature type="transmembrane region" description="Helical" evidence="6">
    <location>
        <begin position="151"/>
        <end position="174"/>
    </location>
</feature>
<accession>A0A1W6Z4D6</accession>
<proteinExistence type="predicted"/>
<keyword evidence="2" id="KW-1003">Cell membrane</keyword>
<gene>
    <name evidence="7" type="ORF">CAL13_19765</name>
</gene>
<dbReference type="Pfam" id="PF01810">
    <property type="entry name" value="LysE"/>
    <property type="match status" value="1"/>
</dbReference>
<keyword evidence="4 6" id="KW-1133">Transmembrane helix</keyword>
<evidence type="ECO:0000256" key="4">
    <source>
        <dbReference type="ARBA" id="ARBA00022989"/>
    </source>
</evidence>
<feature type="transmembrane region" description="Helical" evidence="6">
    <location>
        <begin position="12"/>
        <end position="33"/>
    </location>
</feature>
<name>A0A1W6Z4D6_9BORD</name>
<dbReference type="GO" id="GO:0005886">
    <property type="term" value="C:plasma membrane"/>
    <property type="evidence" value="ECO:0007669"/>
    <property type="project" value="UniProtKB-SubCell"/>
</dbReference>
<feature type="transmembrane region" description="Helical" evidence="6">
    <location>
        <begin position="45"/>
        <end position="67"/>
    </location>
</feature>
<dbReference type="EMBL" id="CP021109">
    <property type="protein sequence ID" value="ARP88198.1"/>
    <property type="molecule type" value="Genomic_DNA"/>
</dbReference>
<keyword evidence="8" id="KW-1185">Reference proteome</keyword>
<dbReference type="GO" id="GO:0015171">
    <property type="term" value="F:amino acid transmembrane transporter activity"/>
    <property type="evidence" value="ECO:0007669"/>
    <property type="project" value="TreeGrafter"/>
</dbReference>